<comment type="caution">
    <text evidence="6">The sequence shown here is derived from an EMBL/GenBank/DDBJ whole genome shotgun (WGS) entry which is preliminary data.</text>
</comment>
<feature type="signal peptide" evidence="3">
    <location>
        <begin position="1"/>
        <end position="29"/>
    </location>
</feature>
<dbReference type="Proteomes" id="UP000185728">
    <property type="component" value="Unassembled WGS sequence"/>
</dbReference>
<dbReference type="Gene3D" id="2.40.50.100">
    <property type="match status" value="1"/>
</dbReference>
<feature type="domain" description="CusB-like beta-barrel" evidence="4">
    <location>
        <begin position="222"/>
        <end position="290"/>
    </location>
</feature>
<feature type="chain" id="PRO_5045109520" evidence="3">
    <location>
        <begin position="30"/>
        <end position="370"/>
    </location>
</feature>
<name>A0ABY1KLT1_9FLAO</name>
<reference evidence="6 7" key="1">
    <citation type="submission" date="2017-01" db="EMBL/GenBank/DDBJ databases">
        <authorList>
            <person name="Varghese N."/>
            <person name="Submissions S."/>
        </authorList>
    </citation>
    <scope>NUCLEOTIDE SEQUENCE [LARGE SCALE GENOMIC DNA]</scope>
    <source>
        <strain evidence="6 7">DSM 2061</strain>
    </source>
</reference>
<dbReference type="NCBIfam" id="TIGR01730">
    <property type="entry name" value="RND_mfp"/>
    <property type="match status" value="1"/>
</dbReference>
<accession>A0ABY1KLT1</accession>
<evidence type="ECO:0000256" key="1">
    <source>
        <dbReference type="ARBA" id="ARBA00009477"/>
    </source>
</evidence>
<dbReference type="Pfam" id="PF25973">
    <property type="entry name" value="BSH_CzcB"/>
    <property type="match status" value="1"/>
</dbReference>
<dbReference type="InterPro" id="IPR006143">
    <property type="entry name" value="RND_pump_MFP"/>
</dbReference>
<gene>
    <name evidence="6" type="ORF">SAMN05421766_102218</name>
</gene>
<dbReference type="InterPro" id="IPR058792">
    <property type="entry name" value="Beta-barrel_RND_2"/>
</dbReference>
<proteinExistence type="inferred from homology"/>
<protein>
    <submittedName>
        <fullName evidence="6">RND family efflux transporter, MFP subunit</fullName>
    </submittedName>
</protein>
<keyword evidence="2" id="KW-0175">Coiled coil</keyword>
<evidence type="ECO:0000313" key="6">
    <source>
        <dbReference type="EMBL" id="SIS48130.1"/>
    </source>
</evidence>
<feature type="coiled-coil region" evidence="2">
    <location>
        <begin position="113"/>
        <end position="140"/>
    </location>
</feature>
<comment type="similarity">
    <text evidence="1">Belongs to the membrane fusion protein (MFP) (TC 8.A.1) family.</text>
</comment>
<dbReference type="Gene3D" id="2.40.30.170">
    <property type="match status" value="1"/>
</dbReference>
<dbReference type="InterPro" id="IPR058647">
    <property type="entry name" value="BSH_CzcB-like"/>
</dbReference>
<feature type="domain" description="CzcB-like barrel-sandwich hybrid" evidence="5">
    <location>
        <begin position="73"/>
        <end position="203"/>
    </location>
</feature>
<evidence type="ECO:0000259" key="4">
    <source>
        <dbReference type="Pfam" id="PF25954"/>
    </source>
</evidence>
<dbReference type="EMBL" id="FTOB01000002">
    <property type="protein sequence ID" value="SIS48130.1"/>
    <property type="molecule type" value="Genomic_DNA"/>
</dbReference>
<organism evidence="6 7">
    <name type="scientific">Zobellia uliginosa</name>
    <dbReference type="NCBI Taxonomy" id="143224"/>
    <lineage>
        <taxon>Bacteria</taxon>
        <taxon>Pseudomonadati</taxon>
        <taxon>Bacteroidota</taxon>
        <taxon>Flavobacteriia</taxon>
        <taxon>Flavobacteriales</taxon>
        <taxon>Flavobacteriaceae</taxon>
        <taxon>Zobellia</taxon>
    </lineage>
</organism>
<keyword evidence="7" id="KW-1185">Reference proteome</keyword>
<dbReference type="PANTHER" id="PTHR30469">
    <property type="entry name" value="MULTIDRUG RESISTANCE PROTEIN MDTA"/>
    <property type="match status" value="1"/>
</dbReference>
<dbReference type="Gene3D" id="2.40.420.20">
    <property type="match status" value="1"/>
</dbReference>
<dbReference type="PANTHER" id="PTHR30469:SF15">
    <property type="entry name" value="HLYD FAMILY OF SECRETION PROTEINS"/>
    <property type="match status" value="1"/>
</dbReference>
<dbReference type="Pfam" id="PF25954">
    <property type="entry name" value="Beta-barrel_RND_2"/>
    <property type="match status" value="1"/>
</dbReference>
<sequence length="370" mass="39998">MFYPVFNSKMMKNRNYIIAAVLTFSLALASCGDKETKALADNTPAVPVQVRSVAENTEDSFVTASGKIEAAKSANISTRMMGYVDKIYVKVGDKVKNGQLLLSVNNADVSAKLAQVNAGIAEAEAAFANAEKDYQRFTNLFKENSASQKELDDITAHYNMAKARLESAKQMKNGVNAQMGYANIRAPFSGVVTNKFISAGDMANPGMPLLEVESPGQYQVLAMVPESEILEIRPDTEVSVRLKSLGQSVKGKVVEVSTSAKNTGGQYLVKVILEPADVPILSGMYATVQFPVERRANAAAVMVPKEALVERGQLTGIYTLGQSNTALLRWLRLGRSYGDKVEVLSGLSQDEKYIVSSEGKLFNGAKVSIQ</sequence>
<evidence type="ECO:0000259" key="5">
    <source>
        <dbReference type="Pfam" id="PF25973"/>
    </source>
</evidence>
<evidence type="ECO:0000256" key="3">
    <source>
        <dbReference type="SAM" id="SignalP"/>
    </source>
</evidence>
<dbReference type="Gene3D" id="1.10.287.470">
    <property type="entry name" value="Helix hairpin bin"/>
    <property type="match status" value="1"/>
</dbReference>
<keyword evidence="3" id="KW-0732">Signal</keyword>
<dbReference type="SUPFAM" id="SSF111369">
    <property type="entry name" value="HlyD-like secretion proteins"/>
    <property type="match status" value="1"/>
</dbReference>
<evidence type="ECO:0000313" key="7">
    <source>
        <dbReference type="Proteomes" id="UP000185728"/>
    </source>
</evidence>
<evidence type="ECO:0000256" key="2">
    <source>
        <dbReference type="SAM" id="Coils"/>
    </source>
</evidence>